<evidence type="ECO:0000313" key="3">
    <source>
        <dbReference type="Proteomes" id="UP001054945"/>
    </source>
</evidence>
<dbReference type="Proteomes" id="UP001054945">
    <property type="component" value="Unassembled WGS sequence"/>
</dbReference>
<dbReference type="EMBL" id="BPLR01000492">
    <property type="protein sequence ID" value="GIY95249.1"/>
    <property type="molecule type" value="Genomic_DNA"/>
</dbReference>
<evidence type="ECO:0000313" key="2">
    <source>
        <dbReference type="EMBL" id="GIY95249.1"/>
    </source>
</evidence>
<proteinExistence type="predicted"/>
<sequence>MQPYNDHRPQKENHYFIQSSTKHIIMCYNVYGMTSHSPEKRIALSDRDAQESGQENMHRRSGKIAGIPTSEFRDLKSQPGMSPLPEERVRNSVR</sequence>
<organism evidence="2 3">
    <name type="scientific">Caerostris extrusa</name>
    <name type="common">Bark spider</name>
    <name type="synonym">Caerostris bankana</name>
    <dbReference type="NCBI Taxonomy" id="172846"/>
    <lineage>
        <taxon>Eukaryota</taxon>
        <taxon>Metazoa</taxon>
        <taxon>Ecdysozoa</taxon>
        <taxon>Arthropoda</taxon>
        <taxon>Chelicerata</taxon>
        <taxon>Arachnida</taxon>
        <taxon>Araneae</taxon>
        <taxon>Araneomorphae</taxon>
        <taxon>Entelegynae</taxon>
        <taxon>Araneoidea</taxon>
        <taxon>Araneidae</taxon>
        <taxon>Caerostris</taxon>
    </lineage>
</organism>
<gene>
    <name evidence="2" type="ORF">CEXT_381451</name>
</gene>
<reference evidence="2 3" key="1">
    <citation type="submission" date="2021-06" db="EMBL/GenBank/DDBJ databases">
        <title>Caerostris extrusa draft genome.</title>
        <authorList>
            <person name="Kono N."/>
            <person name="Arakawa K."/>
        </authorList>
    </citation>
    <scope>NUCLEOTIDE SEQUENCE [LARGE SCALE GENOMIC DNA]</scope>
</reference>
<name>A0AAV4XMF9_CAEEX</name>
<evidence type="ECO:0000256" key="1">
    <source>
        <dbReference type="SAM" id="MobiDB-lite"/>
    </source>
</evidence>
<protein>
    <submittedName>
        <fullName evidence="2">Uncharacterized protein</fullName>
    </submittedName>
</protein>
<accession>A0AAV4XMF9</accession>
<feature type="region of interest" description="Disordered" evidence="1">
    <location>
        <begin position="46"/>
        <end position="94"/>
    </location>
</feature>
<feature type="compositionally biased region" description="Basic and acidic residues" evidence="1">
    <location>
        <begin position="85"/>
        <end position="94"/>
    </location>
</feature>
<keyword evidence="3" id="KW-1185">Reference proteome</keyword>
<dbReference type="AlphaFoldDB" id="A0AAV4XMF9"/>
<comment type="caution">
    <text evidence="2">The sequence shown here is derived from an EMBL/GenBank/DDBJ whole genome shotgun (WGS) entry which is preliminary data.</text>
</comment>